<dbReference type="InterPro" id="IPR001095">
    <property type="entry name" value="Acetyl_CoA_COase_a_su"/>
</dbReference>
<evidence type="ECO:0000256" key="4">
    <source>
        <dbReference type="ARBA" id="ARBA00010284"/>
    </source>
</evidence>
<protein>
    <recommendedName>
        <fullName evidence="17 18">Multifunctional fusion protein</fullName>
    </recommendedName>
    <domain>
        <recommendedName>
            <fullName evidence="17">Acetyl-coenzyme A carboxylase carboxyl transferase subunit alpha</fullName>
            <shortName evidence="17">ACCase subunit alpha</shortName>
            <shortName evidence="17">Acetyl-CoA carboxylase carboxyltransferase subunit alpha</shortName>
            <ecNumber evidence="17">2.1.3.15</ecNumber>
        </recommendedName>
    </domain>
    <domain>
        <recommendedName>
            <fullName evidence="18">Acetyl-coenzyme A carboxylase carboxyl transferase subunit beta</fullName>
            <shortName evidence="18">ACCase subunit beta</shortName>
            <shortName evidence="18">Acetyl-CoA carboxylase carboxyltransferase subunit beta</shortName>
        </recommendedName>
    </domain>
</protein>
<comment type="pathway">
    <text evidence="2 17">Lipid metabolism; malonyl-CoA biosynthesis; malonyl-CoA from acetyl-CoA: step 1/1.</text>
</comment>
<keyword evidence="7 17" id="KW-0444">Lipid biosynthesis</keyword>
<dbReference type="GO" id="GO:0003989">
    <property type="term" value="F:acetyl-CoA carboxylase activity"/>
    <property type="evidence" value="ECO:0007669"/>
    <property type="project" value="InterPro"/>
</dbReference>
<comment type="similarity">
    <text evidence="17">Belongs to the AccA family.</text>
</comment>
<comment type="cofactor">
    <cofactor evidence="18">
        <name>Zn(2+)</name>
        <dbReference type="ChEBI" id="CHEBI:29105"/>
    </cofactor>
    <text evidence="18">Binds 1 zinc ion per subunit.</text>
</comment>
<dbReference type="PANTHER" id="PTHR42853:SF3">
    <property type="entry name" value="ACETYL-COENZYME A CARBOXYLASE CARBOXYL TRANSFERASE SUBUNIT ALPHA, CHLOROPLASTIC"/>
    <property type="match status" value="1"/>
</dbReference>
<dbReference type="NCBIfam" id="TIGR00515">
    <property type="entry name" value="accD"/>
    <property type="match status" value="1"/>
</dbReference>
<comment type="function">
    <text evidence="17">Component of the acetyl coenzyme A carboxylase (ACC) complex. First, biotin carboxylase catalyzes the carboxylation of biotin on its carrier protein (BCCP) and then the CO(2) group is transferred by the carboxyltransferase to acetyl-CoA to form malonyl-CoA.</text>
</comment>
<evidence type="ECO:0000256" key="12">
    <source>
        <dbReference type="ARBA" id="ARBA00022840"/>
    </source>
</evidence>
<keyword evidence="18" id="KW-0862">Zinc</keyword>
<dbReference type="HAMAP" id="MF_00823">
    <property type="entry name" value="AcetylCoA_CT_alpha"/>
    <property type="match status" value="1"/>
</dbReference>
<sequence length="598" mass="63601">MPATSFGTVAYSTTRPTETAPDWVMCDGCGTTVYGKRWLRNLRCCPECGHHGALTAWERLRLLLDPGSLEPLTFSVTQADPLGFSDSKPYPRRLSEARARTGLPEAVLGAVGEIDGSPVVVACMDFRFLGGSLGSVVGEVIARTGDIALARRAPLLLVTASGGARMQEGALSLMQMAKTSAMLARLDEAGLLTISLITDPTFGGVAASFATLCDVTIAEPQARLGFAGRRVIEQTIKEILPPDFQTAEFLLERGFIDFIAPRDRHRAELGKLLRAALPRHPEPLRPRTPAGDPDKADEVVMRDPARLRDDDPHGVVRRARRISRPTTLDYAALLLEEFRELAGDRVSGECPAVVGGLGRLHGRSVMLIGHQKGHDPAELARRNFGMPSPAGYRKSARLMRLAAKLGIPVITLIDTPGAFPGRQAEEQGQAIAIAENLKLMAELPVPVVAVVTGEGGSGGALALAVANRVLMWQDAVYSVISPEGCSAILWQDPAETGRAAAALKLRSRDLLELGVVDGVLLEPADGVDADPAAAARTLGLAIRSSLDDLEGLHGDKLRTDRHARFARYGAEYVASAASASASAADLVAADLVPERKAS</sequence>
<evidence type="ECO:0000256" key="11">
    <source>
        <dbReference type="ARBA" id="ARBA00022832"/>
    </source>
</evidence>
<evidence type="ECO:0000256" key="1">
    <source>
        <dbReference type="ARBA" id="ARBA00004496"/>
    </source>
</evidence>
<evidence type="ECO:0000256" key="18">
    <source>
        <dbReference type="HAMAP-Rule" id="MF_01395"/>
    </source>
</evidence>
<evidence type="ECO:0000256" key="9">
    <source>
        <dbReference type="ARBA" id="ARBA00022741"/>
    </source>
</evidence>
<dbReference type="NCBIfam" id="NF041504">
    <property type="entry name" value="AccA_sub"/>
    <property type="match status" value="1"/>
</dbReference>
<gene>
    <name evidence="18 21" type="primary">accD</name>
    <name evidence="17" type="synonym">accA</name>
    <name evidence="21" type="ORF">KDA82_08175</name>
</gene>
<keyword evidence="13 17" id="KW-0443">Lipid metabolism</keyword>
<dbReference type="GO" id="GO:0005524">
    <property type="term" value="F:ATP binding"/>
    <property type="evidence" value="ECO:0007669"/>
    <property type="project" value="UniProtKB-KW"/>
</dbReference>
<evidence type="ECO:0000256" key="6">
    <source>
        <dbReference type="ARBA" id="ARBA00022490"/>
    </source>
</evidence>
<dbReference type="Gene3D" id="3.90.226.10">
    <property type="entry name" value="2-enoyl-CoA Hydratase, Chain A, domain 1"/>
    <property type="match status" value="2"/>
</dbReference>
<dbReference type="AlphaFoldDB" id="A0A8T4ILG3"/>
<evidence type="ECO:0000256" key="5">
    <source>
        <dbReference type="ARBA" id="ARBA00011664"/>
    </source>
</evidence>
<dbReference type="InterPro" id="IPR011762">
    <property type="entry name" value="COA_CT_N"/>
</dbReference>
<evidence type="ECO:0000256" key="14">
    <source>
        <dbReference type="ARBA" id="ARBA00023160"/>
    </source>
</evidence>
<evidence type="ECO:0000256" key="10">
    <source>
        <dbReference type="ARBA" id="ARBA00022771"/>
    </source>
</evidence>
<evidence type="ECO:0000256" key="15">
    <source>
        <dbReference type="ARBA" id="ARBA00025280"/>
    </source>
</evidence>
<comment type="similarity">
    <text evidence="18">Belongs to the AccD/PCCB family.</text>
</comment>
<keyword evidence="21" id="KW-0436">Ligase</keyword>
<keyword evidence="11 17" id="KW-0276">Fatty acid metabolism</keyword>
<dbReference type="HAMAP" id="MF_01395">
    <property type="entry name" value="AcetylCoA_CT_beta"/>
    <property type="match status" value="1"/>
</dbReference>
<proteinExistence type="inferred from homology"/>
<comment type="catalytic activity">
    <reaction evidence="16 17">
        <text>N(6)-carboxybiotinyl-L-lysyl-[protein] + acetyl-CoA = N(6)-biotinyl-L-lysyl-[protein] + malonyl-CoA</text>
        <dbReference type="Rhea" id="RHEA:54728"/>
        <dbReference type="Rhea" id="RHEA-COMP:10505"/>
        <dbReference type="Rhea" id="RHEA-COMP:10506"/>
        <dbReference type="ChEBI" id="CHEBI:57288"/>
        <dbReference type="ChEBI" id="CHEBI:57384"/>
        <dbReference type="ChEBI" id="CHEBI:83144"/>
        <dbReference type="ChEBI" id="CHEBI:83145"/>
        <dbReference type="EC" id="2.1.3.15"/>
    </reaction>
</comment>
<comment type="similarity">
    <text evidence="3">In the C-terminal section; belongs to the AccA family.</text>
</comment>
<keyword evidence="22" id="KW-1185">Reference proteome</keyword>
<dbReference type="EC" id="2.1.3.15" evidence="17"/>
<evidence type="ECO:0000313" key="22">
    <source>
        <dbReference type="Proteomes" id="UP000675554"/>
    </source>
</evidence>
<dbReference type="PRINTS" id="PR01070">
    <property type="entry name" value="ACCCTRFRASEB"/>
</dbReference>
<feature type="domain" description="CoA carboxyltransferase N-terminal" evidence="19">
    <location>
        <begin position="22"/>
        <end position="291"/>
    </location>
</feature>
<evidence type="ECO:0000256" key="7">
    <source>
        <dbReference type="ARBA" id="ARBA00022516"/>
    </source>
</evidence>
<evidence type="ECO:0000256" key="17">
    <source>
        <dbReference type="HAMAP-Rule" id="MF_00823"/>
    </source>
</evidence>
<comment type="caution">
    <text evidence="21">The sequence shown here is derived from an EMBL/GenBank/DDBJ whole genome shotgun (WGS) entry which is preliminary data.</text>
</comment>
<dbReference type="PROSITE" id="PS50989">
    <property type="entry name" value="COA_CT_CTER"/>
    <property type="match status" value="1"/>
</dbReference>
<dbReference type="GO" id="GO:2001295">
    <property type="term" value="P:malonyl-CoA biosynthetic process"/>
    <property type="evidence" value="ECO:0007669"/>
    <property type="project" value="UniProtKB-UniRule"/>
</dbReference>
<organism evidence="21 22">
    <name type="scientific">Streptomyces daliensis</name>
    <dbReference type="NCBI Taxonomy" id="299421"/>
    <lineage>
        <taxon>Bacteria</taxon>
        <taxon>Bacillati</taxon>
        <taxon>Actinomycetota</taxon>
        <taxon>Actinomycetes</taxon>
        <taxon>Kitasatosporales</taxon>
        <taxon>Streptomycetaceae</taxon>
        <taxon>Streptomyces</taxon>
    </lineage>
</organism>
<accession>A0A8T4ILG3</accession>
<evidence type="ECO:0000256" key="3">
    <source>
        <dbReference type="ARBA" id="ARBA00006276"/>
    </source>
</evidence>
<keyword evidence="18" id="KW-0479">Metal-binding</keyword>
<keyword evidence="9 17" id="KW-0547">Nucleotide-binding</keyword>
<dbReference type="EMBL" id="JAGSMN010000150">
    <property type="protein sequence ID" value="MBR7672991.1"/>
    <property type="molecule type" value="Genomic_DNA"/>
</dbReference>
<keyword evidence="10 18" id="KW-0863">Zinc-finger</keyword>
<comment type="function">
    <text evidence="15 18">Component of the acetyl coenzyme A carboxylase (ACC) complex. Biotin carboxylase (BC) catalyzes the carboxylation of biotin on its carrier protein (BCCP) and then the CO(2) group is transferred by the transcarboxylase to acetyl-CoA to form malonyl-CoA.</text>
</comment>
<dbReference type="SUPFAM" id="SSF52096">
    <property type="entry name" value="ClpP/crotonase"/>
    <property type="match status" value="2"/>
</dbReference>
<keyword evidence="8 17" id="KW-0808">Transferase</keyword>
<feature type="binding site" evidence="18">
    <location>
        <position position="26"/>
    </location>
    <ligand>
        <name>Zn(2+)</name>
        <dbReference type="ChEBI" id="CHEBI:29105"/>
    </ligand>
</feature>
<dbReference type="GO" id="GO:0016743">
    <property type="term" value="F:carboxyl- or carbamoyltransferase activity"/>
    <property type="evidence" value="ECO:0007669"/>
    <property type="project" value="UniProtKB-UniRule"/>
</dbReference>
<dbReference type="PROSITE" id="PS50980">
    <property type="entry name" value="COA_CT_NTER"/>
    <property type="match status" value="1"/>
</dbReference>
<evidence type="ECO:0000256" key="16">
    <source>
        <dbReference type="ARBA" id="ARBA00049152"/>
    </source>
</evidence>
<keyword evidence="14 17" id="KW-0275">Fatty acid biosynthesis</keyword>
<feature type="binding site" evidence="18">
    <location>
        <position position="45"/>
    </location>
    <ligand>
        <name>Zn(2+)</name>
        <dbReference type="ChEBI" id="CHEBI:29105"/>
    </ligand>
</feature>
<dbReference type="PANTHER" id="PTHR42853">
    <property type="entry name" value="ACETYL-COENZYME A CARBOXYLASE CARBOXYL TRANSFERASE SUBUNIT ALPHA"/>
    <property type="match status" value="1"/>
</dbReference>
<feature type="binding site" evidence="18">
    <location>
        <position position="48"/>
    </location>
    <ligand>
        <name>Zn(2+)</name>
        <dbReference type="ChEBI" id="CHEBI:29105"/>
    </ligand>
</feature>
<dbReference type="InterPro" id="IPR011763">
    <property type="entry name" value="COA_CT_C"/>
</dbReference>
<dbReference type="InterPro" id="IPR029045">
    <property type="entry name" value="ClpP/crotonase-like_dom_sf"/>
</dbReference>
<evidence type="ECO:0000256" key="8">
    <source>
        <dbReference type="ARBA" id="ARBA00022679"/>
    </source>
</evidence>
<dbReference type="InterPro" id="IPR000438">
    <property type="entry name" value="Acetyl_CoA_COase_Trfase_b_su"/>
</dbReference>
<dbReference type="Proteomes" id="UP000675554">
    <property type="component" value="Unassembled WGS sequence"/>
</dbReference>
<dbReference type="GO" id="GO:0009317">
    <property type="term" value="C:acetyl-CoA carboxylase complex"/>
    <property type="evidence" value="ECO:0007669"/>
    <property type="project" value="InterPro"/>
</dbReference>
<name>A0A8T4ILG3_9ACTN</name>
<dbReference type="GO" id="GO:0006633">
    <property type="term" value="P:fatty acid biosynthetic process"/>
    <property type="evidence" value="ECO:0007669"/>
    <property type="project" value="UniProtKB-KW"/>
</dbReference>
<comment type="subunit">
    <text evidence="17">Acetyl-CoA carboxylase is a heterohexamer composed of biotin carboxyl carrier protein (AccB), biotin carboxylase (AccC) and two subunits each of ACCase subunit alpha (AccA) and ACCase subunit beta (AccD).</text>
</comment>
<comment type="subcellular location">
    <subcellularLocation>
        <location evidence="1 17">Cytoplasm</location>
    </subcellularLocation>
</comment>
<dbReference type="GO" id="GO:0008270">
    <property type="term" value="F:zinc ion binding"/>
    <property type="evidence" value="ECO:0007669"/>
    <property type="project" value="UniProtKB-UniRule"/>
</dbReference>
<comment type="similarity">
    <text evidence="4">In the N-terminal section; belongs to the AccD/PCCB family.</text>
</comment>
<feature type="domain" description="CoA carboxyltransferase C-terminal" evidence="20">
    <location>
        <begin position="292"/>
        <end position="548"/>
    </location>
</feature>
<dbReference type="Pfam" id="PF03255">
    <property type="entry name" value="ACCA"/>
    <property type="match status" value="1"/>
</dbReference>
<feature type="binding site" evidence="18">
    <location>
        <position position="29"/>
    </location>
    <ligand>
        <name>Zn(2+)</name>
        <dbReference type="ChEBI" id="CHEBI:29105"/>
    </ligand>
</feature>
<evidence type="ECO:0000256" key="2">
    <source>
        <dbReference type="ARBA" id="ARBA00004956"/>
    </source>
</evidence>
<keyword evidence="12 17" id="KW-0067">ATP-binding</keyword>
<evidence type="ECO:0000313" key="21">
    <source>
        <dbReference type="EMBL" id="MBR7672991.1"/>
    </source>
</evidence>
<keyword evidence="6 17" id="KW-0963">Cytoplasm</keyword>
<evidence type="ECO:0000259" key="19">
    <source>
        <dbReference type="PROSITE" id="PS50980"/>
    </source>
</evidence>
<evidence type="ECO:0000259" key="20">
    <source>
        <dbReference type="PROSITE" id="PS50989"/>
    </source>
</evidence>
<evidence type="ECO:0000256" key="13">
    <source>
        <dbReference type="ARBA" id="ARBA00023098"/>
    </source>
</evidence>
<comment type="subunit">
    <text evidence="5">Acetyl-CoA carboxylase is a heterotetramer composed of biotin carboxyl carrier protein (AccB), biotin carboxylase (AccC) and two subunits of ACCase subunit beta/alpha.</text>
</comment>
<feature type="zinc finger region" description="C4-type" evidence="18">
    <location>
        <begin position="26"/>
        <end position="48"/>
    </location>
</feature>
<reference evidence="21" key="1">
    <citation type="submission" date="2021-04" db="EMBL/GenBank/DDBJ databases">
        <title>Sequencing of actinobacteria type strains.</title>
        <authorList>
            <person name="Nguyen G.-S."/>
            <person name="Wentzel A."/>
        </authorList>
    </citation>
    <scope>NUCLEOTIDE SEQUENCE</scope>
    <source>
        <strain evidence="21">DSM 42095</strain>
    </source>
</reference>